<protein>
    <recommendedName>
        <fullName evidence="3">Peptidase M48 domain-containing protein</fullName>
    </recommendedName>
</protein>
<keyword evidence="2" id="KW-1185">Reference proteome</keyword>
<evidence type="ECO:0008006" key="3">
    <source>
        <dbReference type="Google" id="ProtNLM"/>
    </source>
</evidence>
<proteinExistence type="predicted"/>
<dbReference type="Proteomes" id="UP001276564">
    <property type="component" value="Unassembled WGS sequence"/>
</dbReference>
<sequence length="282" mass="30873">MLASVIFCLSGSLTAKAGPQDYEALRALVGNAMKVIHSRTTHEFVARFQGVDISFNLYNSRFNPAAVYKHNCVATPSDEVVDCDLGLADELISEFKLAEMSGSQLDKETLRYYQEYIIEWILAHEIGHVVLRHGRSDFADDIRGFAVFDAAAQQRELSADSFAVDLVAVPDSTDFSAFGVVLTISNSLMRKSVCPETYPKVCSRMPAGVGLIYDYANGSPIKVGLSGSHPAYTARFLRLLYLIGKDVDAPGLKEEASGAIELLQVETNPGTWEPIKNALLKK</sequence>
<dbReference type="RefSeq" id="WP_320321237.1">
    <property type="nucleotide sequence ID" value="NZ_JAVIIP010000011.1"/>
</dbReference>
<comment type="caution">
    <text evidence="1">The sequence shown here is derived from an EMBL/GenBank/DDBJ whole genome shotgun (WGS) entry which is preliminary data.</text>
</comment>
<accession>A0ABU5AS31</accession>
<evidence type="ECO:0000313" key="1">
    <source>
        <dbReference type="EMBL" id="MDX8540093.1"/>
    </source>
</evidence>
<organism evidence="1 2">
    <name type="scientific">Mesorhizobium abyssinicae</name>
    <dbReference type="NCBI Taxonomy" id="1209958"/>
    <lineage>
        <taxon>Bacteria</taxon>
        <taxon>Pseudomonadati</taxon>
        <taxon>Pseudomonadota</taxon>
        <taxon>Alphaproteobacteria</taxon>
        <taxon>Hyphomicrobiales</taxon>
        <taxon>Phyllobacteriaceae</taxon>
        <taxon>Mesorhizobium</taxon>
    </lineage>
</organism>
<gene>
    <name evidence="1" type="ORF">RFM23_20955</name>
</gene>
<evidence type="ECO:0000313" key="2">
    <source>
        <dbReference type="Proteomes" id="UP001276564"/>
    </source>
</evidence>
<reference evidence="1 2" key="1">
    <citation type="submission" date="2023-08" db="EMBL/GenBank/DDBJ databases">
        <title>Implementing the SeqCode for naming new Mesorhizobium species isolated from Vachellia karroo root nodules.</title>
        <authorList>
            <person name="Van Lill M."/>
        </authorList>
    </citation>
    <scope>NUCLEOTIDE SEQUENCE [LARGE SCALE GENOMIC DNA]</scope>
    <source>
        <strain evidence="1 2">VK4B</strain>
    </source>
</reference>
<name>A0ABU5AS31_9HYPH</name>
<dbReference type="EMBL" id="JAVIIP010000011">
    <property type="protein sequence ID" value="MDX8540093.1"/>
    <property type="molecule type" value="Genomic_DNA"/>
</dbReference>